<evidence type="ECO:0000313" key="2">
    <source>
        <dbReference type="Proteomes" id="UP000824469"/>
    </source>
</evidence>
<keyword evidence="2" id="KW-1185">Reference proteome</keyword>
<feature type="non-terminal residue" evidence="1">
    <location>
        <position position="1"/>
    </location>
</feature>
<dbReference type="Proteomes" id="UP000824469">
    <property type="component" value="Unassembled WGS sequence"/>
</dbReference>
<dbReference type="AlphaFoldDB" id="A0AA38GS11"/>
<protein>
    <submittedName>
        <fullName evidence="1">Uncharacterized protein</fullName>
    </submittedName>
</protein>
<evidence type="ECO:0000313" key="1">
    <source>
        <dbReference type="EMBL" id="KAH9327641.1"/>
    </source>
</evidence>
<sequence>ADYKKYFDYMGQPSISQQLDFLKFSLRSIQAAREQIDKFLSLIPQEEVQAAQSQIMR</sequence>
<dbReference type="EMBL" id="JAHRHJ020000002">
    <property type="protein sequence ID" value="KAH9327641.1"/>
    <property type="molecule type" value="Genomic_DNA"/>
</dbReference>
<name>A0AA38GS11_TAXCH</name>
<gene>
    <name evidence="1" type="ORF">KI387_007819</name>
</gene>
<accession>A0AA38GS11</accession>
<proteinExistence type="predicted"/>
<organism evidence="1 2">
    <name type="scientific">Taxus chinensis</name>
    <name type="common">Chinese yew</name>
    <name type="synonym">Taxus wallichiana var. chinensis</name>
    <dbReference type="NCBI Taxonomy" id="29808"/>
    <lineage>
        <taxon>Eukaryota</taxon>
        <taxon>Viridiplantae</taxon>
        <taxon>Streptophyta</taxon>
        <taxon>Embryophyta</taxon>
        <taxon>Tracheophyta</taxon>
        <taxon>Spermatophyta</taxon>
        <taxon>Pinopsida</taxon>
        <taxon>Pinidae</taxon>
        <taxon>Conifers II</taxon>
        <taxon>Cupressales</taxon>
        <taxon>Taxaceae</taxon>
        <taxon>Taxus</taxon>
    </lineage>
</organism>
<reference evidence="1 2" key="1">
    <citation type="journal article" date="2021" name="Nat. Plants">
        <title>The Taxus genome provides insights into paclitaxel biosynthesis.</title>
        <authorList>
            <person name="Xiong X."/>
            <person name="Gou J."/>
            <person name="Liao Q."/>
            <person name="Li Y."/>
            <person name="Zhou Q."/>
            <person name="Bi G."/>
            <person name="Li C."/>
            <person name="Du R."/>
            <person name="Wang X."/>
            <person name="Sun T."/>
            <person name="Guo L."/>
            <person name="Liang H."/>
            <person name="Lu P."/>
            <person name="Wu Y."/>
            <person name="Zhang Z."/>
            <person name="Ro D.K."/>
            <person name="Shang Y."/>
            <person name="Huang S."/>
            <person name="Yan J."/>
        </authorList>
    </citation>
    <scope>NUCLEOTIDE SEQUENCE [LARGE SCALE GENOMIC DNA]</scope>
    <source>
        <strain evidence="1">Ta-2019</strain>
    </source>
</reference>
<comment type="caution">
    <text evidence="1">The sequence shown here is derived from an EMBL/GenBank/DDBJ whole genome shotgun (WGS) entry which is preliminary data.</text>
</comment>
<feature type="non-terminal residue" evidence="1">
    <location>
        <position position="57"/>
    </location>
</feature>